<keyword evidence="2" id="KW-1185">Reference proteome</keyword>
<gene>
    <name evidence="1" type="ORF">HHL20_10130</name>
</gene>
<dbReference type="RefSeq" id="WP_169231007.1">
    <property type="nucleotide sequence ID" value="NZ_JABBGF010000001.1"/>
</dbReference>
<protein>
    <submittedName>
        <fullName evidence="1">Uncharacterized protein</fullName>
    </submittedName>
</protein>
<evidence type="ECO:0000313" key="2">
    <source>
        <dbReference type="Proteomes" id="UP000552615"/>
    </source>
</evidence>
<evidence type="ECO:0000313" key="1">
    <source>
        <dbReference type="EMBL" id="NML57699.1"/>
    </source>
</evidence>
<sequence>MDGKCIDSKTNKDIGEGDSIPCLIHLDGNMMTYYIFRWKYYDNHNFEIED</sequence>
<organism evidence="1 2">
    <name type="scientific">Chryseobacterium cheonjiense</name>
    <dbReference type="NCBI Taxonomy" id="2728845"/>
    <lineage>
        <taxon>Bacteria</taxon>
        <taxon>Pseudomonadati</taxon>
        <taxon>Bacteroidota</taxon>
        <taxon>Flavobacteriia</taxon>
        <taxon>Flavobacteriales</taxon>
        <taxon>Weeksellaceae</taxon>
        <taxon>Chryseobacterium group</taxon>
        <taxon>Chryseobacterium</taxon>
    </lineage>
</organism>
<dbReference type="AlphaFoldDB" id="A0A7Y0FIP7"/>
<proteinExistence type="predicted"/>
<accession>A0A7Y0FIP7</accession>
<dbReference type="Proteomes" id="UP000552615">
    <property type="component" value="Unassembled WGS sequence"/>
</dbReference>
<reference evidence="1 2" key="1">
    <citation type="submission" date="2020-04" db="EMBL/GenBank/DDBJ databases">
        <title>Chryseobacterium sp. RJ-7-14 sp. nov., isolated from Jeju soil.</title>
        <authorList>
            <person name="Dahal R.H."/>
            <person name="Chaudhary D.K."/>
        </authorList>
    </citation>
    <scope>NUCLEOTIDE SEQUENCE [LARGE SCALE GENOMIC DNA]</scope>
    <source>
        <strain evidence="1 2">RJ-7-14</strain>
    </source>
</reference>
<name>A0A7Y0FIP7_9FLAO</name>
<dbReference type="EMBL" id="JABBGF010000001">
    <property type="protein sequence ID" value="NML57699.1"/>
    <property type="molecule type" value="Genomic_DNA"/>
</dbReference>
<comment type="caution">
    <text evidence="1">The sequence shown here is derived from an EMBL/GenBank/DDBJ whole genome shotgun (WGS) entry which is preliminary data.</text>
</comment>